<dbReference type="GO" id="GO:0045893">
    <property type="term" value="P:positive regulation of DNA-templated transcription"/>
    <property type="evidence" value="ECO:0007669"/>
    <property type="project" value="UniProtKB-ARBA"/>
</dbReference>
<dbReference type="GO" id="GO:0005634">
    <property type="term" value="C:nucleus"/>
    <property type="evidence" value="ECO:0007669"/>
    <property type="project" value="UniProtKB-SubCell"/>
</dbReference>
<feature type="domain" description="C2H2-type" evidence="12">
    <location>
        <begin position="537"/>
        <end position="564"/>
    </location>
</feature>
<dbReference type="Gene3D" id="3.40.1800.20">
    <property type="match status" value="1"/>
</dbReference>
<evidence type="ECO:0000256" key="3">
    <source>
        <dbReference type="ARBA" id="ARBA00022737"/>
    </source>
</evidence>
<dbReference type="Pfam" id="PF07776">
    <property type="entry name" value="zf-AD"/>
    <property type="match status" value="1"/>
</dbReference>
<evidence type="ECO:0000256" key="7">
    <source>
        <dbReference type="ARBA" id="ARBA00023163"/>
    </source>
</evidence>
<evidence type="ECO:0000313" key="16">
    <source>
        <dbReference type="Proteomes" id="UP000030765"/>
    </source>
</evidence>
<evidence type="ECO:0000259" key="13">
    <source>
        <dbReference type="PROSITE" id="PS51915"/>
    </source>
</evidence>
<reference evidence="14 16" key="1">
    <citation type="journal article" date="2014" name="BMC Genomics">
        <title>Genome sequence of Anopheles sinensis provides insight into genetics basis of mosquito competence for malaria parasites.</title>
        <authorList>
            <person name="Zhou D."/>
            <person name="Zhang D."/>
            <person name="Ding G."/>
            <person name="Shi L."/>
            <person name="Hou Q."/>
            <person name="Ye Y."/>
            <person name="Xu Y."/>
            <person name="Zhou H."/>
            <person name="Xiong C."/>
            <person name="Li S."/>
            <person name="Yu J."/>
            <person name="Hong S."/>
            <person name="Yu X."/>
            <person name="Zou P."/>
            <person name="Chen C."/>
            <person name="Chang X."/>
            <person name="Wang W."/>
            <person name="Lv Y."/>
            <person name="Sun Y."/>
            <person name="Ma L."/>
            <person name="Shen B."/>
            <person name="Zhu C."/>
        </authorList>
    </citation>
    <scope>NUCLEOTIDE SEQUENCE [LARGE SCALE GENOMIC DNA]</scope>
</reference>
<evidence type="ECO:0000256" key="1">
    <source>
        <dbReference type="ARBA" id="ARBA00004123"/>
    </source>
</evidence>
<dbReference type="InterPro" id="IPR012934">
    <property type="entry name" value="Znf_AD"/>
</dbReference>
<keyword evidence="4 9" id="KW-0863">Zinc-finger</keyword>
<dbReference type="EMBL" id="ATLV01019358">
    <property type="status" value="NOT_ANNOTATED_CDS"/>
    <property type="molecule type" value="Genomic_DNA"/>
</dbReference>
<dbReference type="FunFam" id="3.30.160.60:FF:000446">
    <property type="entry name" value="Zinc finger protein"/>
    <property type="match status" value="1"/>
</dbReference>
<dbReference type="GO" id="GO:0008270">
    <property type="term" value="F:zinc ion binding"/>
    <property type="evidence" value="ECO:0007669"/>
    <property type="project" value="UniProtKB-UniRule"/>
</dbReference>
<comment type="subcellular location">
    <subcellularLocation>
        <location evidence="1">Nucleus</location>
    </subcellularLocation>
</comment>
<feature type="binding site" evidence="10">
    <location>
        <position position="25"/>
    </location>
    <ligand>
        <name>Zn(2+)</name>
        <dbReference type="ChEBI" id="CHEBI:29105"/>
    </ligand>
</feature>
<dbReference type="VEuPathDB" id="VectorBase:ASIS004738"/>
<dbReference type="GO" id="GO:0006357">
    <property type="term" value="P:regulation of transcription by RNA polymerase II"/>
    <property type="evidence" value="ECO:0007669"/>
    <property type="project" value="TreeGrafter"/>
</dbReference>
<dbReference type="PROSITE" id="PS00028">
    <property type="entry name" value="ZINC_FINGER_C2H2_1"/>
    <property type="match status" value="11"/>
</dbReference>
<feature type="binding site" evidence="10">
    <location>
        <position position="22"/>
    </location>
    <ligand>
        <name>Zn(2+)</name>
        <dbReference type="ChEBI" id="CHEBI:29105"/>
    </ligand>
</feature>
<proteinExistence type="predicted"/>
<feature type="domain" description="C2H2-type" evidence="12">
    <location>
        <begin position="453"/>
        <end position="480"/>
    </location>
</feature>
<evidence type="ECO:0000256" key="5">
    <source>
        <dbReference type="ARBA" id="ARBA00022833"/>
    </source>
</evidence>
<keyword evidence="16" id="KW-1185">Reference proteome</keyword>
<keyword evidence="8" id="KW-0539">Nucleus</keyword>
<dbReference type="PANTHER" id="PTHR24404">
    <property type="entry name" value="ZINC FINGER PROTEIN"/>
    <property type="match status" value="1"/>
</dbReference>
<gene>
    <name evidence="14" type="ORF">ZHAS_00011930</name>
</gene>
<dbReference type="STRING" id="74873.A0A084W1K1"/>
<evidence type="ECO:0000256" key="8">
    <source>
        <dbReference type="ARBA" id="ARBA00023242"/>
    </source>
</evidence>
<evidence type="ECO:0000313" key="14">
    <source>
        <dbReference type="EMBL" id="KFB44095.1"/>
    </source>
</evidence>
<evidence type="ECO:0000256" key="10">
    <source>
        <dbReference type="PROSITE-ProRule" id="PRU01263"/>
    </source>
</evidence>
<feature type="domain" description="C2H2-type" evidence="12">
    <location>
        <begin position="509"/>
        <end position="536"/>
    </location>
</feature>
<dbReference type="PANTHER" id="PTHR24404:SF114">
    <property type="entry name" value="KLUMPFUSS, ISOFORM B-RELATED"/>
    <property type="match status" value="1"/>
</dbReference>
<dbReference type="SMART" id="SM00868">
    <property type="entry name" value="zf-AD"/>
    <property type="match status" value="1"/>
</dbReference>
<keyword evidence="6" id="KW-0238">DNA-binding</keyword>
<name>A0A084W1K1_ANOSI</name>
<evidence type="ECO:0000256" key="4">
    <source>
        <dbReference type="ARBA" id="ARBA00022771"/>
    </source>
</evidence>
<evidence type="ECO:0000313" key="15">
    <source>
        <dbReference type="EnsemblMetazoa" id="ASIC011930-PA"/>
    </source>
</evidence>
<dbReference type="FunFam" id="3.30.160.60:FF:000145">
    <property type="entry name" value="Zinc finger protein 574"/>
    <property type="match status" value="1"/>
</dbReference>
<dbReference type="InterPro" id="IPR050589">
    <property type="entry name" value="Ikaros_C2H2-ZF"/>
</dbReference>
<dbReference type="Gene3D" id="3.30.160.60">
    <property type="entry name" value="Classic Zinc Finger"/>
    <property type="match status" value="9"/>
</dbReference>
<feature type="domain" description="C2H2-type" evidence="12">
    <location>
        <begin position="481"/>
        <end position="508"/>
    </location>
</feature>
<feature type="domain" description="C2H2-type" evidence="12">
    <location>
        <begin position="565"/>
        <end position="593"/>
    </location>
</feature>
<dbReference type="AlphaFoldDB" id="A0A084W1K1"/>
<dbReference type="OMA" id="ICPGCNI"/>
<feature type="binding site" evidence="10">
    <location>
        <position position="73"/>
    </location>
    <ligand>
        <name>Zn(2+)</name>
        <dbReference type="ChEBI" id="CHEBI:29105"/>
    </ligand>
</feature>
<feature type="region of interest" description="Disordered" evidence="11">
    <location>
        <begin position="587"/>
        <end position="616"/>
    </location>
</feature>
<sequence length="654" mass="74438">MFAIASGINSEQKLLLYESKVCRLCGDKNENGRPLFQSSDSNEQCETSQLINRYLPVVVHDDGVSPRWICPGCHIQLESTAQFFEMIFKGQRIITELLQQERQAQEAQQSASKLARVDDLGQLYDTLDQAKWNELFGKPDLEVTDRDNLLVPLELFELEDLLKQGDNQPEQPEAYVEQAAQQDDGNVAKHSEVKSEELPRHVAEELTGECQGAEKDWIVKSEMTKLNARVIGYIQNQNKTEIGSLVVMEGASKKKRTNTKFVCDICSKIFTHEFPYIKHRKSHSILFECSVCLVKFGSSVKLTVHQQETQHNGKGIVEGLPLASNEGDTEQSEPKGNAYACDNCEDTFPELTTVLKHEETVHAGENRSFVCSACGKEFREKYLLQKHQETHVEERPHGCGVCGAAFKTSSSLSKHTQSHAEKKRYQCTMCTQGFAYKTSLDLHLNWHNGVKPYECEFCSKRFSQRGNLKEHLRVHSGDKPFSCDVCPATFSTSSQHRLHRRRHTNDRPHGCELCSKTFVLLENYKTHMRRHRNEKPFACEECTRAFTERWALRKHIRTHTREKPYTCNYCAKPFSDSSNLMRHVTTIHEKQPKPKKKQGQPQTIVTEPSGIPDVKPIDGTLPELGVVIDETDTLVSLTEDEILTLDTTVYMADN</sequence>
<evidence type="ECO:0000256" key="11">
    <source>
        <dbReference type="SAM" id="MobiDB-lite"/>
    </source>
</evidence>
<keyword evidence="7" id="KW-0804">Transcription</keyword>
<keyword evidence="3" id="KW-0677">Repeat</keyword>
<dbReference type="InterPro" id="IPR036236">
    <property type="entry name" value="Znf_C2H2_sf"/>
</dbReference>
<feature type="domain" description="C2H2-type" evidence="12">
    <location>
        <begin position="287"/>
        <end position="316"/>
    </location>
</feature>
<feature type="binding site" evidence="10">
    <location>
        <position position="70"/>
    </location>
    <ligand>
        <name>Zn(2+)</name>
        <dbReference type="ChEBI" id="CHEBI:29105"/>
    </ligand>
</feature>
<dbReference type="FunFam" id="3.30.160.60:FF:000176">
    <property type="entry name" value="zinc finger protein 70"/>
    <property type="match status" value="1"/>
</dbReference>
<dbReference type="OrthoDB" id="427030at2759"/>
<keyword evidence="5 10" id="KW-0862">Zinc</keyword>
<dbReference type="PROSITE" id="PS51915">
    <property type="entry name" value="ZAD"/>
    <property type="match status" value="1"/>
</dbReference>
<dbReference type="EnsemblMetazoa" id="ASIC011930-RA">
    <property type="protein sequence ID" value="ASIC011930-PA"/>
    <property type="gene ID" value="ASIC011930"/>
</dbReference>
<evidence type="ECO:0000256" key="9">
    <source>
        <dbReference type="PROSITE-ProRule" id="PRU00042"/>
    </source>
</evidence>
<feature type="domain" description="C2H2-type" evidence="12">
    <location>
        <begin position="369"/>
        <end position="396"/>
    </location>
</feature>
<feature type="domain" description="C2H2-type" evidence="12">
    <location>
        <begin position="425"/>
        <end position="452"/>
    </location>
</feature>
<evidence type="ECO:0000259" key="12">
    <source>
        <dbReference type="PROSITE" id="PS50157"/>
    </source>
</evidence>
<organism evidence="14">
    <name type="scientific">Anopheles sinensis</name>
    <name type="common">Mosquito</name>
    <dbReference type="NCBI Taxonomy" id="74873"/>
    <lineage>
        <taxon>Eukaryota</taxon>
        <taxon>Metazoa</taxon>
        <taxon>Ecdysozoa</taxon>
        <taxon>Arthropoda</taxon>
        <taxon>Hexapoda</taxon>
        <taxon>Insecta</taxon>
        <taxon>Pterygota</taxon>
        <taxon>Neoptera</taxon>
        <taxon>Endopterygota</taxon>
        <taxon>Diptera</taxon>
        <taxon>Nematocera</taxon>
        <taxon>Culicoidea</taxon>
        <taxon>Culicidae</taxon>
        <taxon>Anophelinae</taxon>
        <taxon>Anopheles</taxon>
    </lineage>
</organism>
<dbReference type="FunFam" id="3.30.160.60:FF:000110">
    <property type="entry name" value="Zinc finger protein-like"/>
    <property type="match status" value="1"/>
</dbReference>
<dbReference type="Pfam" id="PF00096">
    <property type="entry name" value="zf-C2H2"/>
    <property type="match status" value="6"/>
</dbReference>
<protein>
    <submittedName>
        <fullName evidence="14 15">Uncharacterized protein</fullName>
    </submittedName>
</protein>
<dbReference type="SMART" id="SM00355">
    <property type="entry name" value="ZnF_C2H2"/>
    <property type="match status" value="11"/>
</dbReference>
<dbReference type="SUPFAM" id="SSF57667">
    <property type="entry name" value="beta-beta-alpha zinc fingers"/>
    <property type="match status" value="6"/>
</dbReference>
<dbReference type="SUPFAM" id="SSF57716">
    <property type="entry name" value="Glucocorticoid receptor-like (DNA-binding domain)"/>
    <property type="match status" value="1"/>
</dbReference>
<dbReference type="InterPro" id="IPR013087">
    <property type="entry name" value="Znf_C2H2_type"/>
</dbReference>
<feature type="domain" description="C2H2-type" evidence="12">
    <location>
        <begin position="261"/>
        <end position="284"/>
    </location>
</feature>
<dbReference type="FunFam" id="3.30.160.60:FF:001031">
    <property type="entry name" value="zinc finger protein 341 isoform X1"/>
    <property type="match status" value="1"/>
</dbReference>
<reference evidence="15" key="2">
    <citation type="submission" date="2020-05" db="UniProtKB">
        <authorList>
            <consortium name="EnsemblMetazoa"/>
        </authorList>
    </citation>
    <scope>IDENTIFICATION</scope>
</reference>
<dbReference type="GO" id="GO:0003700">
    <property type="term" value="F:DNA-binding transcription factor activity"/>
    <property type="evidence" value="ECO:0007669"/>
    <property type="project" value="UniProtKB-ARBA"/>
</dbReference>
<feature type="domain" description="ZAD" evidence="13">
    <location>
        <begin position="20"/>
        <end position="97"/>
    </location>
</feature>
<keyword evidence="2 10" id="KW-0479">Metal-binding</keyword>
<feature type="domain" description="C2H2-type" evidence="12">
    <location>
        <begin position="339"/>
        <end position="367"/>
    </location>
</feature>
<dbReference type="PROSITE" id="PS50157">
    <property type="entry name" value="ZINC_FINGER_C2H2_2"/>
    <property type="match status" value="11"/>
</dbReference>
<dbReference type="VEuPathDB" id="VectorBase:ASIC011930"/>
<dbReference type="GO" id="GO:0000978">
    <property type="term" value="F:RNA polymerase II cis-regulatory region sequence-specific DNA binding"/>
    <property type="evidence" value="ECO:0007669"/>
    <property type="project" value="TreeGrafter"/>
</dbReference>
<accession>A0A084W1K1</accession>
<evidence type="ECO:0000256" key="6">
    <source>
        <dbReference type="ARBA" id="ARBA00023125"/>
    </source>
</evidence>
<evidence type="ECO:0000256" key="2">
    <source>
        <dbReference type="ARBA" id="ARBA00022723"/>
    </source>
</evidence>
<dbReference type="Proteomes" id="UP000030765">
    <property type="component" value="Unassembled WGS sequence"/>
</dbReference>
<dbReference type="EMBL" id="KE525268">
    <property type="protein sequence ID" value="KFB44095.1"/>
    <property type="molecule type" value="Genomic_DNA"/>
</dbReference>
<feature type="domain" description="C2H2-type" evidence="12">
    <location>
        <begin position="397"/>
        <end position="424"/>
    </location>
</feature>